<dbReference type="GO" id="GO:0016787">
    <property type="term" value="F:hydrolase activity"/>
    <property type="evidence" value="ECO:0007669"/>
    <property type="project" value="UniProtKB-KW"/>
</dbReference>
<dbReference type="PANTHER" id="PTHR11895:SF151">
    <property type="entry name" value="GLUTAMYL-TRNA(GLN) AMIDOTRANSFERASE SUBUNIT A"/>
    <property type="match status" value="1"/>
</dbReference>
<protein>
    <submittedName>
        <fullName evidence="2">Indoleacetamide hydrolase</fullName>
        <ecNumber evidence="2">3.5.1.-</ecNumber>
    </submittedName>
</protein>
<keyword evidence="2" id="KW-0378">Hydrolase</keyword>
<dbReference type="SUPFAM" id="SSF75304">
    <property type="entry name" value="Amidase signature (AS) enzymes"/>
    <property type="match status" value="1"/>
</dbReference>
<evidence type="ECO:0000259" key="1">
    <source>
        <dbReference type="Pfam" id="PF01425"/>
    </source>
</evidence>
<dbReference type="InterPro" id="IPR000120">
    <property type="entry name" value="Amidase"/>
</dbReference>
<evidence type="ECO:0000313" key="2">
    <source>
        <dbReference type="EMBL" id="VAV89991.1"/>
    </source>
</evidence>
<reference evidence="2" key="1">
    <citation type="submission" date="2018-06" db="EMBL/GenBank/DDBJ databases">
        <authorList>
            <person name="Zhirakovskaya E."/>
        </authorList>
    </citation>
    <scope>NUCLEOTIDE SEQUENCE</scope>
</reference>
<gene>
    <name evidence="2" type="ORF">MNBD_ALPHA02-258</name>
</gene>
<dbReference type="InterPro" id="IPR023631">
    <property type="entry name" value="Amidase_dom"/>
</dbReference>
<dbReference type="InterPro" id="IPR036928">
    <property type="entry name" value="AS_sf"/>
</dbReference>
<sequence>MTVLDLTTTEAVAALRQGDMTVSDYVTALTRQIKDKSNLNAFITFDEDLLGAQAAELDRRRATGEGCGALFGLPIAVKDNIETADYVTTGGTGALKNHRPGHNAPFLQKMLDQGALVLGKTNLHELAFGITSNNSVFGPVRNPYNPDMIAGGSSGGSAAAVAARMAPFAIGTDTGGSTRIPPALCGIAGFRPSMGRYGAEGAIPIAHSRDTMGTMARTVADLQLIDQIVTGEAAPAPRTDLKGLRIGISRTYFYDLLDGQVEKATEKALSVLRDLGAELVDANMDQMPALNEAISMPICLYEAVADMTDYLKTTGLTFDQLIAGMGSPDVKGLYQAICAEPPVSPEGYAQLLTEGRPKLRQCYRDYFADNRLDAMVFPTTKLAARPLGQDETVNINGAEVPTFQAYVHNTDPSSNAGIPGVSVPMGMTEDGLPMGLEFDGPENSDGNILQMADIFQQAVGRLPTPK</sequence>
<dbReference type="Gene3D" id="3.90.1300.10">
    <property type="entry name" value="Amidase signature (AS) domain"/>
    <property type="match status" value="1"/>
</dbReference>
<feature type="domain" description="Amidase" evidence="1">
    <location>
        <begin position="26"/>
        <end position="449"/>
    </location>
</feature>
<accession>A0A3B0RDF8</accession>
<dbReference type="AlphaFoldDB" id="A0A3B0RDF8"/>
<dbReference type="PANTHER" id="PTHR11895">
    <property type="entry name" value="TRANSAMIDASE"/>
    <property type="match status" value="1"/>
</dbReference>
<dbReference type="EMBL" id="UOED01000053">
    <property type="protein sequence ID" value="VAV89991.1"/>
    <property type="molecule type" value="Genomic_DNA"/>
</dbReference>
<dbReference type="Pfam" id="PF01425">
    <property type="entry name" value="Amidase"/>
    <property type="match status" value="1"/>
</dbReference>
<dbReference type="NCBIfam" id="NF005688">
    <property type="entry name" value="PRK07488.1"/>
    <property type="match status" value="1"/>
</dbReference>
<organism evidence="2">
    <name type="scientific">hydrothermal vent metagenome</name>
    <dbReference type="NCBI Taxonomy" id="652676"/>
    <lineage>
        <taxon>unclassified sequences</taxon>
        <taxon>metagenomes</taxon>
        <taxon>ecological metagenomes</taxon>
    </lineage>
</organism>
<proteinExistence type="predicted"/>
<name>A0A3B0RDF8_9ZZZZ</name>
<dbReference type="EC" id="3.5.1.-" evidence="2"/>